<evidence type="ECO:0000256" key="2">
    <source>
        <dbReference type="ARBA" id="ARBA00023033"/>
    </source>
</evidence>
<keyword evidence="6" id="KW-1185">Reference proteome</keyword>
<accession>A0A7R9QUM7</accession>
<evidence type="ECO:0000259" key="4">
    <source>
        <dbReference type="Pfam" id="PF00135"/>
    </source>
</evidence>
<evidence type="ECO:0000313" key="6">
    <source>
        <dbReference type="Proteomes" id="UP000728032"/>
    </source>
</evidence>
<sequence length="271" mass="29955">MSETLRIHVSPMPLYRYPSVDYKLGDTGITLKAGQQMEIPFCAIHMSDENYPDAFKYEPDRFMPENKHLIKPYTYLPFGSGPRNCVVQFFRPPKTDVPLQYQRSVKMVIPKHCIDVNTTSGVVRGQTLVAQNKSIDQFLNIPYAEPPVGGLRFAKPLPLQTPIKDIIDGTKPGNSCIQPGTGSNLTTSEDCLVLNVWTPNVGNNDESPEAPALKPVMFWIHGGGLTTGSIFLMPPYNGIDLAAYDVVVVSTNYRLGAFGFLFGDREDAPGN</sequence>
<dbReference type="Pfam" id="PF00067">
    <property type="entry name" value="p450"/>
    <property type="match status" value="1"/>
</dbReference>
<dbReference type="SUPFAM" id="SSF48264">
    <property type="entry name" value="Cytochrome P450"/>
    <property type="match status" value="1"/>
</dbReference>
<evidence type="ECO:0000313" key="5">
    <source>
        <dbReference type="EMBL" id="CAD7658998.1"/>
    </source>
</evidence>
<organism evidence="5">
    <name type="scientific">Oppiella nova</name>
    <dbReference type="NCBI Taxonomy" id="334625"/>
    <lineage>
        <taxon>Eukaryota</taxon>
        <taxon>Metazoa</taxon>
        <taxon>Ecdysozoa</taxon>
        <taxon>Arthropoda</taxon>
        <taxon>Chelicerata</taxon>
        <taxon>Arachnida</taxon>
        <taxon>Acari</taxon>
        <taxon>Acariformes</taxon>
        <taxon>Sarcoptiformes</taxon>
        <taxon>Oribatida</taxon>
        <taxon>Brachypylina</taxon>
        <taxon>Oppioidea</taxon>
        <taxon>Oppiidae</taxon>
        <taxon>Oppiella</taxon>
    </lineage>
</organism>
<dbReference type="SUPFAM" id="SSF53474">
    <property type="entry name" value="alpha/beta-Hydrolases"/>
    <property type="match status" value="1"/>
</dbReference>
<evidence type="ECO:0000256" key="3">
    <source>
        <dbReference type="ARBA" id="ARBA00023180"/>
    </source>
</evidence>
<dbReference type="Proteomes" id="UP000728032">
    <property type="component" value="Unassembled WGS sequence"/>
</dbReference>
<evidence type="ECO:0000256" key="1">
    <source>
        <dbReference type="ARBA" id="ARBA00010617"/>
    </source>
</evidence>
<dbReference type="EMBL" id="OC931126">
    <property type="protein sequence ID" value="CAD7658998.1"/>
    <property type="molecule type" value="Genomic_DNA"/>
</dbReference>
<keyword evidence="3" id="KW-0325">Glycoprotein</keyword>
<proteinExistence type="inferred from homology"/>
<dbReference type="InterPro" id="IPR036396">
    <property type="entry name" value="Cyt_P450_sf"/>
</dbReference>
<dbReference type="GO" id="GO:0005506">
    <property type="term" value="F:iron ion binding"/>
    <property type="evidence" value="ECO:0007669"/>
    <property type="project" value="InterPro"/>
</dbReference>
<gene>
    <name evidence="5" type="ORF">ONB1V03_LOCUS15617</name>
</gene>
<name>A0A7R9QUM7_9ACAR</name>
<dbReference type="InterPro" id="IPR001128">
    <property type="entry name" value="Cyt_P450"/>
</dbReference>
<dbReference type="Pfam" id="PF00135">
    <property type="entry name" value="COesterase"/>
    <property type="match status" value="1"/>
</dbReference>
<dbReference type="OrthoDB" id="6508095at2759"/>
<feature type="non-terminal residue" evidence="5">
    <location>
        <position position="271"/>
    </location>
</feature>
<dbReference type="AlphaFoldDB" id="A0A7R9QUM7"/>
<comment type="similarity">
    <text evidence="1">Belongs to the cytochrome P450 family.</text>
</comment>
<dbReference type="EMBL" id="CAJPVJ010016301">
    <property type="protein sequence ID" value="CAG2176183.1"/>
    <property type="molecule type" value="Genomic_DNA"/>
</dbReference>
<protein>
    <recommendedName>
        <fullName evidence="4">Carboxylesterase type B domain-containing protein</fullName>
    </recommendedName>
</protein>
<dbReference type="PANTHER" id="PTHR11559">
    <property type="entry name" value="CARBOXYLESTERASE"/>
    <property type="match status" value="1"/>
</dbReference>
<dbReference type="GO" id="GO:0004497">
    <property type="term" value="F:monooxygenase activity"/>
    <property type="evidence" value="ECO:0007669"/>
    <property type="project" value="UniProtKB-KW"/>
</dbReference>
<dbReference type="GO" id="GO:0016705">
    <property type="term" value="F:oxidoreductase activity, acting on paired donors, with incorporation or reduction of molecular oxygen"/>
    <property type="evidence" value="ECO:0007669"/>
    <property type="project" value="InterPro"/>
</dbReference>
<dbReference type="InterPro" id="IPR002018">
    <property type="entry name" value="CarbesteraseB"/>
</dbReference>
<dbReference type="Gene3D" id="3.40.50.1820">
    <property type="entry name" value="alpha/beta hydrolase"/>
    <property type="match status" value="1"/>
</dbReference>
<keyword evidence="2" id="KW-0560">Oxidoreductase</keyword>
<keyword evidence="2" id="KW-0503">Monooxygenase</keyword>
<feature type="domain" description="Carboxylesterase type B" evidence="4">
    <location>
        <begin position="116"/>
        <end position="271"/>
    </location>
</feature>
<dbReference type="InterPro" id="IPR050309">
    <property type="entry name" value="Type-B_Carboxylest/Lipase"/>
</dbReference>
<dbReference type="InterPro" id="IPR029058">
    <property type="entry name" value="AB_hydrolase_fold"/>
</dbReference>
<dbReference type="Gene3D" id="1.10.630.10">
    <property type="entry name" value="Cytochrome P450"/>
    <property type="match status" value="1"/>
</dbReference>
<reference evidence="5" key="1">
    <citation type="submission" date="2020-11" db="EMBL/GenBank/DDBJ databases">
        <authorList>
            <person name="Tran Van P."/>
        </authorList>
    </citation>
    <scope>NUCLEOTIDE SEQUENCE</scope>
</reference>
<dbReference type="GO" id="GO:0020037">
    <property type="term" value="F:heme binding"/>
    <property type="evidence" value="ECO:0007669"/>
    <property type="project" value="InterPro"/>
</dbReference>